<dbReference type="Gene3D" id="3.40.50.970">
    <property type="match status" value="2"/>
</dbReference>
<evidence type="ECO:0000256" key="11">
    <source>
        <dbReference type="RuleBase" id="RU003591"/>
    </source>
</evidence>
<keyword evidence="7 11" id="KW-0479">Metal-binding</keyword>
<evidence type="ECO:0000256" key="1">
    <source>
        <dbReference type="ARBA" id="ARBA00004974"/>
    </source>
</evidence>
<dbReference type="InterPro" id="IPR012846">
    <property type="entry name" value="Acetolactate_synth_lsu"/>
</dbReference>
<sequence length="556" mass="58888">MMNGAQMVMEALAREGVDVLFGIPGGTVIPLFDALMKAPFRQVLTRHEQAAVHAAEGYARLSGKVGVCLVTSGPGATNTLTGLADAHMDSVPVVVITGQVKTSLIGTDAFQEADIFGCSMPLVKHSFFVQSLDQLPKALAGAFYIARTGRPGPVLVDIPVDIQNGTGDFVYPPELDFPGYSAETAQDLSQLERARRLLEGARRPLLLAGGGVILSGADGELRDLAEAGSLPVATTFMGKGAFPEDHRLSLGTAGMHGRPAANLALCEADVVVAVGTRFSDRTTGRLDGFAPKAKVIQIDLDRAEVGKNLLPAAGLVGDAAAVLPLLKDASAGRDRSDWLRSIDEWKAAYPLEPSEPSLSVPSVIRAVRSLVDDDVALVTEVGQHQMWAGLHWETRRPRGFISSGGLGTMGFGLPAALGAALASGKPVVCLAGDGSLLMNVQELETCSRYSLPVKVIVFNNGSLGMVRQWQELFYDERYAQTMEAPRCDFVALAEAFSIPGFRIVEAAAMEATLRKALESPGPALVECLIPWRDKVFPMVPAGAALGSFMWPGEGEV</sequence>
<gene>
    <name evidence="15" type="primary">ilvB</name>
    <name evidence="15" type="ORF">KAR29_00110</name>
</gene>
<dbReference type="FunFam" id="3.40.50.970:FF:000007">
    <property type="entry name" value="Acetolactate synthase"/>
    <property type="match status" value="1"/>
</dbReference>
<evidence type="ECO:0000313" key="16">
    <source>
        <dbReference type="Proteomes" id="UP000671879"/>
    </source>
</evidence>
<dbReference type="GO" id="GO:0050660">
    <property type="term" value="F:flavin adenine dinucleotide binding"/>
    <property type="evidence" value="ECO:0007669"/>
    <property type="project" value="InterPro"/>
</dbReference>
<evidence type="ECO:0000256" key="8">
    <source>
        <dbReference type="ARBA" id="ARBA00022842"/>
    </source>
</evidence>
<dbReference type="Pfam" id="PF02776">
    <property type="entry name" value="TPP_enzyme_N"/>
    <property type="match status" value="1"/>
</dbReference>
<feature type="domain" description="Thiamine pyrophosphate enzyme N-terminal TPP-binding" evidence="14">
    <location>
        <begin position="2"/>
        <end position="115"/>
    </location>
</feature>
<dbReference type="SUPFAM" id="SSF52518">
    <property type="entry name" value="Thiamin diphosphate-binding fold (THDP-binding)"/>
    <property type="match status" value="2"/>
</dbReference>
<dbReference type="GO" id="GO:0003984">
    <property type="term" value="F:acetolactate synthase activity"/>
    <property type="evidence" value="ECO:0007669"/>
    <property type="project" value="UniProtKB-EC"/>
</dbReference>
<organism evidence="15 16">
    <name type="scientific">Aminithiophilus ramosus</name>
    <dbReference type="NCBI Taxonomy" id="3029084"/>
    <lineage>
        <taxon>Bacteria</taxon>
        <taxon>Thermotogati</taxon>
        <taxon>Synergistota</taxon>
        <taxon>Synergistia</taxon>
        <taxon>Synergistales</taxon>
        <taxon>Aminithiophilaceae</taxon>
        <taxon>Aminithiophilus</taxon>
    </lineage>
</organism>
<proteinExistence type="inferred from homology"/>
<dbReference type="FunFam" id="3.40.50.1220:FF:000008">
    <property type="entry name" value="Acetolactate synthase"/>
    <property type="match status" value="1"/>
</dbReference>
<feature type="domain" description="Thiamine pyrophosphate enzyme TPP-binding" evidence="13">
    <location>
        <begin position="381"/>
        <end position="527"/>
    </location>
</feature>
<dbReference type="Proteomes" id="UP000671879">
    <property type="component" value="Chromosome"/>
</dbReference>
<reference evidence="16" key="1">
    <citation type="submission" date="2021-04" db="EMBL/GenBank/DDBJ databases">
        <title>A novel Synergistetes isolate from a pyrite-forming mixed culture.</title>
        <authorList>
            <person name="Bunk B."/>
            <person name="Sproer C."/>
            <person name="Spring S."/>
            <person name="Pester M."/>
        </authorList>
    </citation>
    <scope>NUCLEOTIDE SEQUENCE [LARGE SCALE GENOMIC DNA]</scope>
    <source>
        <strain evidence="16">J.5.4.2-T.3.5.2</strain>
    </source>
</reference>
<name>A0A9Q7EXD6_9BACT</name>
<dbReference type="Gene3D" id="3.40.50.1220">
    <property type="entry name" value="TPP-binding domain"/>
    <property type="match status" value="1"/>
</dbReference>
<evidence type="ECO:0000256" key="2">
    <source>
        <dbReference type="ARBA" id="ARBA00005025"/>
    </source>
</evidence>
<accession>A0A9Q7EXD6</accession>
<keyword evidence="16" id="KW-1185">Reference proteome</keyword>
<comment type="catalytic activity">
    <reaction evidence="11">
        <text>2 pyruvate + H(+) = (2S)-2-acetolactate + CO2</text>
        <dbReference type="Rhea" id="RHEA:25249"/>
        <dbReference type="ChEBI" id="CHEBI:15361"/>
        <dbReference type="ChEBI" id="CHEBI:15378"/>
        <dbReference type="ChEBI" id="CHEBI:16526"/>
        <dbReference type="ChEBI" id="CHEBI:58476"/>
        <dbReference type="EC" id="2.2.1.6"/>
    </reaction>
</comment>
<dbReference type="GO" id="GO:0030976">
    <property type="term" value="F:thiamine pyrophosphate binding"/>
    <property type="evidence" value="ECO:0007669"/>
    <property type="project" value="UniProtKB-UniRule"/>
</dbReference>
<dbReference type="AlphaFoldDB" id="A0A9Q7EXD6"/>
<dbReference type="InterPro" id="IPR029035">
    <property type="entry name" value="DHS-like_NAD/FAD-binding_dom"/>
</dbReference>
<keyword evidence="8 11" id="KW-0460">Magnesium</keyword>
<dbReference type="CDD" id="cd02015">
    <property type="entry name" value="TPP_AHAS"/>
    <property type="match status" value="1"/>
</dbReference>
<dbReference type="InterPro" id="IPR012001">
    <property type="entry name" value="Thiamin_PyroP_enz_TPP-bd_dom"/>
</dbReference>
<dbReference type="InterPro" id="IPR011766">
    <property type="entry name" value="TPP_enzyme_TPP-bd"/>
</dbReference>
<feature type="domain" description="Thiamine pyrophosphate enzyme central" evidence="12">
    <location>
        <begin position="191"/>
        <end position="324"/>
    </location>
</feature>
<comment type="similarity">
    <text evidence="3 11">Belongs to the TPP enzyme family.</text>
</comment>
<dbReference type="EMBL" id="CP072943">
    <property type="protein sequence ID" value="QTX32395.1"/>
    <property type="molecule type" value="Genomic_DNA"/>
</dbReference>
<evidence type="ECO:0000256" key="6">
    <source>
        <dbReference type="ARBA" id="ARBA00022679"/>
    </source>
</evidence>
<dbReference type="GO" id="GO:0000287">
    <property type="term" value="F:magnesium ion binding"/>
    <property type="evidence" value="ECO:0007669"/>
    <property type="project" value="UniProtKB-UniRule"/>
</dbReference>
<evidence type="ECO:0000256" key="4">
    <source>
        <dbReference type="ARBA" id="ARBA00013145"/>
    </source>
</evidence>
<comment type="pathway">
    <text evidence="1 11">Amino-acid biosynthesis; L-isoleucine biosynthesis; L-isoleucine from 2-oxobutanoate: step 1/4.</text>
</comment>
<dbReference type="GO" id="GO:0005948">
    <property type="term" value="C:acetolactate synthase complex"/>
    <property type="evidence" value="ECO:0007669"/>
    <property type="project" value="TreeGrafter"/>
</dbReference>
<dbReference type="CDD" id="cd07035">
    <property type="entry name" value="TPP_PYR_POX_like"/>
    <property type="match status" value="1"/>
</dbReference>
<evidence type="ECO:0000313" key="15">
    <source>
        <dbReference type="EMBL" id="QTX32395.1"/>
    </source>
</evidence>
<dbReference type="InterPro" id="IPR012000">
    <property type="entry name" value="Thiamin_PyroP_enz_cen_dom"/>
</dbReference>
<dbReference type="InterPro" id="IPR045229">
    <property type="entry name" value="TPP_enz"/>
</dbReference>
<dbReference type="Pfam" id="PF02775">
    <property type="entry name" value="TPP_enzyme_C"/>
    <property type="match status" value="1"/>
</dbReference>
<keyword evidence="10 11" id="KW-0100">Branched-chain amino acid biosynthesis</keyword>
<evidence type="ECO:0000259" key="12">
    <source>
        <dbReference type="Pfam" id="PF00205"/>
    </source>
</evidence>
<protein>
    <recommendedName>
        <fullName evidence="4 11">Acetolactate synthase</fullName>
        <ecNumber evidence="4 11">2.2.1.6</ecNumber>
    </recommendedName>
</protein>
<dbReference type="PANTHER" id="PTHR18968">
    <property type="entry name" value="THIAMINE PYROPHOSPHATE ENZYMES"/>
    <property type="match status" value="1"/>
</dbReference>
<evidence type="ECO:0000259" key="13">
    <source>
        <dbReference type="Pfam" id="PF02775"/>
    </source>
</evidence>
<dbReference type="KEGG" id="aram:KAR29_00110"/>
<keyword evidence="5 11" id="KW-0028">Amino-acid biosynthesis</keyword>
<dbReference type="RefSeq" id="WP_274373627.1">
    <property type="nucleotide sequence ID" value="NZ_CP072943.1"/>
</dbReference>
<dbReference type="Pfam" id="PF00205">
    <property type="entry name" value="TPP_enzyme_M"/>
    <property type="match status" value="1"/>
</dbReference>
<dbReference type="SUPFAM" id="SSF52467">
    <property type="entry name" value="DHS-like NAD/FAD-binding domain"/>
    <property type="match status" value="1"/>
</dbReference>
<dbReference type="EC" id="2.2.1.6" evidence="4 11"/>
<keyword evidence="9 11" id="KW-0786">Thiamine pyrophosphate</keyword>
<dbReference type="NCBIfam" id="TIGR00118">
    <property type="entry name" value="acolac_lg"/>
    <property type="match status" value="1"/>
</dbReference>
<evidence type="ECO:0000256" key="5">
    <source>
        <dbReference type="ARBA" id="ARBA00022605"/>
    </source>
</evidence>
<evidence type="ECO:0000256" key="9">
    <source>
        <dbReference type="ARBA" id="ARBA00023052"/>
    </source>
</evidence>
<keyword evidence="6 11" id="KW-0808">Transferase</keyword>
<evidence type="ECO:0000256" key="7">
    <source>
        <dbReference type="ARBA" id="ARBA00022723"/>
    </source>
</evidence>
<dbReference type="GO" id="GO:0009099">
    <property type="term" value="P:L-valine biosynthetic process"/>
    <property type="evidence" value="ECO:0007669"/>
    <property type="project" value="TreeGrafter"/>
</dbReference>
<dbReference type="GO" id="GO:0009097">
    <property type="term" value="P:isoleucine biosynthetic process"/>
    <property type="evidence" value="ECO:0007669"/>
    <property type="project" value="TreeGrafter"/>
</dbReference>
<dbReference type="PANTHER" id="PTHR18968:SF13">
    <property type="entry name" value="ACETOLACTATE SYNTHASE CATALYTIC SUBUNIT, MITOCHONDRIAL"/>
    <property type="match status" value="1"/>
</dbReference>
<dbReference type="InterPro" id="IPR029061">
    <property type="entry name" value="THDP-binding"/>
</dbReference>
<evidence type="ECO:0000256" key="10">
    <source>
        <dbReference type="ARBA" id="ARBA00023304"/>
    </source>
</evidence>
<dbReference type="InterPro" id="IPR039368">
    <property type="entry name" value="AHAS_TPP"/>
</dbReference>
<evidence type="ECO:0000259" key="14">
    <source>
        <dbReference type="Pfam" id="PF02776"/>
    </source>
</evidence>
<comment type="pathway">
    <text evidence="2 11">Amino-acid biosynthesis; L-valine biosynthesis; L-valine from pyruvate: step 1/4.</text>
</comment>
<comment type="cofactor">
    <cofactor evidence="11">
        <name>thiamine diphosphate</name>
        <dbReference type="ChEBI" id="CHEBI:58937"/>
    </cofactor>
    <text evidence="11">Binds 1 thiamine pyrophosphate per subunit.</text>
</comment>
<evidence type="ECO:0000256" key="3">
    <source>
        <dbReference type="ARBA" id="ARBA00007812"/>
    </source>
</evidence>
<comment type="cofactor">
    <cofactor evidence="11">
        <name>Mg(2+)</name>
        <dbReference type="ChEBI" id="CHEBI:18420"/>
    </cofactor>
    <text evidence="11">Binds 1 Mg(2+) ion per subunit.</text>
</comment>